<dbReference type="OrthoDB" id="5107680at2"/>
<dbReference type="EMBL" id="SOHM01000042">
    <property type="protein sequence ID" value="TFD84046.1"/>
    <property type="molecule type" value="Genomic_DNA"/>
</dbReference>
<keyword evidence="2" id="KW-1185">Reference proteome</keyword>
<gene>
    <name evidence="1" type="ORF">E3T61_19970</name>
</gene>
<accession>A0A4R9BGN6</accession>
<dbReference type="RefSeq" id="WP_134642587.1">
    <property type="nucleotide sequence ID" value="NZ_SOHM01000042.1"/>
</dbReference>
<proteinExistence type="predicted"/>
<evidence type="ECO:0000313" key="1">
    <source>
        <dbReference type="EMBL" id="TFD84046.1"/>
    </source>
</evidence>
<reference evidence="1 2" key="1">
    <citation type="submission" date="2019-03" db="EMBL/GenBank/DDBJ databases">
        <title>Genomics of glacier-inhabiting Cryobacterium strains.</title>
        <authorList>
            <person name="Liu Q."/>
            <person name="Xin Y.-H."/>
        </authorList>
    </citation>
    <scope>NUCLEOTIDE SEQUENCE [LARGE SCALE GENOMIC DNA]</scope>
    <source>
        <strain evidence="1 2">Sr59</strain>
    </source>
</reference>
<dbReference type="AlphaFoldDB" id="A0A4R9BGN6"/>
<organism evidence="1 2">
    <name type="scientific">Cryobacterium lactosi</name>
    <dbReference type="NCBI Taxonomy" id="1259202"/>
    <lineage>
        <taxon>Bacteria</taxon>
        <taxon>Bacillati</taxon>
        <taxon>Actinomycetota</taxon>
        <taxon>Actinomycetes</taxon>
        <taxon>Micrococcales</taxon>
        <taxon>Microbacteriaceae</taxon>
        <taxon>Cryobacterium</taxon>
    </lineage>
</organism>
<evidence type="ECO:0000313" key="2">
    <source>
        <dbReference type="Proteomes" id="UP000298468"/>
    </source>
</evidence>
<comment type="caution">
    <text evidence="1">The sequence shown here is derived from an EMBL/GenBank/DDBJ whole genome shotgun (WGS) entry which is preliminary data.</text>
</comment>
<name>A0A4R9BGN6_9MICO</name>
<sequence length="218" mass="24551">MYLSHVVVTGPERSSDDIAADRKAANAFFAQYTTPHGWKKARDLERLVEFYSYDWNLVCCVLDARVWTLDHGHDNAVARAQAKAARAALEALDALPARDDVKLRPYVHYTTTRRMPAPGLTVSPIGERLTGRREASRFWALCANPTPKFIDKVLNAGHPFTRWALLNPSYGPLHDAPDNYRGTLRTPKELRFRKGTIRPGGITYDRALEIALQALPVR</sequence>
<protein>
    <submittedName>
        <fullName evidence="1">Uncharacterized protein</fullName>
    </submittedName>
</protein>
<dbReference type="Proteomes" id="UP000298468">
    <property type="component" value="Unassembled WGS sequence"/>
</dbReference>